<evidence type="ECO:0000313" key="9">
    <source>
        <dbReference type="EMBL" id="SEK36563.1"/>
    </source>
</evidence>
<keyword evidence="3" id="KW-1003">Cell membrane</keyword>
<evidence type="ECO:0000256" key="1">
    <source>
        <dbReference type="ARBA" id="ARBA00004651"/>
    </source>
</evidence>
<dbReference type="InterPro" id="IPR050366">
    <property type="entry name" value="BP-dependent_transpt_permease"/>
</dbReference>
<proteinExistence type="inferred from homology"/>
<dbReference type="Gene3D" id="1.10.3720.10">
    <property type="entry name" value="MetI-like"/>
    <property type="match status" value="1"/>
</dbReference>
<evidence type="ECO:0000313" key="10">
    <source>
        <dbReference type="Proteomes" id="UP000199081"/>
    </source>
</evidence>
<keyword evidence="6 7" id="KW-0472">Membrane</keyword>
<feature type="transmembrane region" description="Helical" evidence="7">
    <location>
        <begin position="280"/>
        <end position="301"/>
    </location>
</feature>
<dbReference type="InterPro" id="IPR035906">
    <property type="entry name" value="MetI-like_sf"/>
</dbReference>
<evidence type="ECO:0000256" key="6">
    <source>
        <dbReference type="ARBA" id="ARBA00023136"/>
    </source>
</evidence>
<accession>A0A1H7GE92</accession>
<organism evidence="9 10">
    <name type="scientific">Alkalibacterium pelagium</name>
    <dbReference type="NCBI Taxonomy" id="426702"/>
    <lineage>
        <taxon>Bacteria</taxon>
        <taxon>Bacillati</taxon>
        <taxon>Bacillota</taxon>
        <taxon>Bacilli</taxon>
        <taxon>Lactobacillales</taxon>
        <taxon>Carnobacteriaceae</taxon>
        <taxon>Alkalibacterium</taxon>
    </lineage>
</organism>
<comment type="similarity">
    <text evidence="7">Belongs to the binding-protein-dependent transport system permease family.</text>
</comment>
<reference evidence="10" key="1">
    <citation type="submission" date="2016-10" db="EMBL/GenBank/DDBJ databases">
        <authorList>
            <person name="Varghese N."/>
            <person name="Submissions S."/>
        </authorList>
    </citation>
    <scope>NUCLEOTIDE SEQUENCE [LARGE SCALE GENOMIC DNA]</scope>
    <source>
        <strain evidence="10">DSM 19183</strain>
    </source>
</reference>
<dbReference type="Pfam" id="PF00528">
    <property type="entry name" value="BPD_transp_1"/>
    <property type="match status" value="1"/>
</dbReference>
<evidence type="ECO:0000256" key="4">
    <source>
        <dbReference type="ARBA" id="ARBA00022692"/>
    </source>
</evidence>
<dbReference type="GO" id="GO:0005886">
    <property type="term" value="C:plasma membrane"/>
    <property type="evidence" value="ECO:0007669"/>
    <property type="project" value="UniProtKB-SubCell"/>
</dbReference>
<dbReference type="RefSeq" id="WP_246117619.1">
    <property type="nucleotide sequence ID" value="NZ_BJYC01000003.1"/>
</dbReference>
<feature type="transmembrane region" description="Helical" evidence="7">
    <location>
        <begin position="37"/>
        <end position="59"/>
    </location>
</feature>
<name>A0A1H7GE92_9LACT</name>
<evidence type="ECO:0000256" key="3">
    <source>
        <dbReference type="ARBA" id="ARBA00022475"/>
    </source>
</evidence>
<dbReference type="GO" id="GO:0055085">
    <property type="term" value="P:transmembrane transport"/>
    <property type="evidence" value="ECO:0007669"/>
    <property type="project" value="InterPro"/>
</dbReference>
<keyword evidence="4 7" id="KW-0812">Transmembrane</keyword>
<dbReference type="PANTHER" id="PTHR43386">
    <property type="entry name" value="OLIGOPEPTIDE TRANSPORT SYSTEM PERMEASE PROTEIN APPC"/>
    <property type="match status" value="1"/>
</dbReference>
<feature type="transmembrane region" description="Helical" evidence="7">
    <location>
        <begin position="114"/>
        <end position="136"/>
    </location>
</feature>
<keyword evidence="10" id="KW-1185">Reference proteome</keyword>
<comment type="subcellular location">
    <subcellularLocation>
        <location evidence="1 7">Cell membrane</location>
        <topology evidence="1 7">Multi-pass membrane protein</topology>
    </subcellularLocation>
</comment>
<dbReference type="InterPro" id="IPR000515">
    <property type="entry name" value="MetI-like"/>
</dbReference>
<dbReference type="AlphaFoldDB" id="A0A1H7GE92"/>
<protein>
    <submittedName>
        <fullName evidence="9">Peptide/nickel transport system permease protein</fullName>
    </submittedName>
</protein>
<dbReference type="Proteomes" id="UP000199081">
    <property type="component" value="Unassembled WGS sequence"/>
</dbReference>
<keyword evidence="5 7" id="KW-1133">Transmembrane helix</keyword>
<sequence length="315" mass="34404">MATNQDAEAAVLSDDMAASSPPMGMKVIVREFVRDKLALASLILLVGLLVTIFIWSFLIDQDQVTNVSLWDSYLRPMAFSEDPAREGMRFILGTDSAGRDIFGLLIIGARNSLLLGWSVTVVTSIIGIVIGILAAYYAGLIDNIIMRIIDFIMILPQLMIIIIFITIVPTYNVLTFALILIVFNWHGQARFIRGRALTVGRLDFISASKTMGTPSLVIMLREMMPNISSLIIVNLTLNFAGSIGLETGLSYLGFGLPPGTPSLGTLVAYATNPDILENRAWVWLPASTLILVLVLCINYVGRALQRAADAKQRLG</sequence>
<evidence type="ECO:0000259" key="8">
    <source>
        <dbReference type="PROSITE" id="PS50928"/>
    </source>
</evidence>
<dbReference type="EMBL" id="FNZU01000002">
    <property type="protein sequence ID" value="SEK36563.1"/>
    <property type="molecule type" value="Genomic_DNA"/>
</dbReference>
<evidence type="ECO:0000256" key="7">
    <source>
        <dbReference type="RuleBase" id="RU363032"/>
    </source>
</evidence>
<keyword evidence="2 7" id="KW-0813">Transport</keyword>
<feature type="transmembrane region" description="Helical" evidence="7">
    <location>
        <begin position="229"/>
        <end position="254"/>
    </location>
</feature>
<dbReference type="STRING" id="426702.SAMN04488099_102145"/>
<dbReference type="CDD" id="cd06261">
    <property type="entry name" value="TM_PBP2"/>
    <property type="match status" value="1"/>
</dbReference>
<evidence type="ECO:0000256" key="2">
    <source>
        <dbReference type="ARBA" id="ARBA00022448"/>
    </source>
</evidence>
<gene>
    <name evidence="9" type="ORF">SAMN04488099_102145</name>
</gene>
<dbReference type="SUPFAM" id="SSF161098">
    <property type="entry name" value="MetI-like"/>
    <property type="match status" value="1"/>
</dbReference>
<dbReference type="PROSITE" id="PS50928">
    <property type="entry name" value="ABC_TM1"/>
    <property type="match status" value="1"/>
</dbReference>
<feature type="domain" description="ABC transmembrane type-1" evidence="8">
    <location>
        <begin position="109"/>
        <end position="301"/>
    </location>
</feature>
<evidence type="ECO:0000256" key="5">
    <source>
        <dbReference type="ARBA" id="ARBA00022989"/>
    </source>
</evidence>
<dbReference type="PANTHER" id="PTHR43386:SF1">
    <property type="entry name" value="D,D-DIPEPTIDE TRANSPORT SYSTEM PERMEASE PROTEIN DDPC-RELATED"/>
    <property type="match status" value="1"/>
</dbReference>